<reference evidence="11 12" key="1">
    <citation type="journal article" date="2020" name="J. Phycol.">
        <title>Comparative genome analysis reveals Cyanidiococcus gen. nov., a new extremophilic red algal genus sister to Cyanidioschyzon (Cyanidioschyzonaceae, Rhodophyta).</title>
        <authorList>
            <person name="Liu S.-L."/>
            <person name="Chiang Y.-R."/>
            <person name="Yoon H.S."/>
            <person name="Fu H.-Y."/>
        </authorList>
    </citation>
    <scope>NUCLEOTIDE SEQUENCE [LARGE SCALE GENOMIC DNA]</scope>
    <source>
        <strain evidence="11 12">THAL066</strain>
    </source>
</reference>
<keyword evidence="5" id="KW-0819">tRNA processing</keyword>
<comment type="pathway">
    <text evidence="2">tRNA modification; 5-methoxycarbonylmethyl-2-thiouridine-tRNA biosynthesis.</text>
</comment>
<dbReference type="Pfam" id="PF23936">
    <property type="entry name" value="HB_ELP1"/>
    <property type="match status" value="1"/>
</dbReference>
<protein>
    <recommendedName>
        <fullName evidence="13">Elongator complex protein 1</fullName>
    </recommendedName>
</protein>
<accession>A0A7J7IJS2</accession>
<dbReference type="GO" id="GO:0000049">
    <property type="term" value="F:tRNA binding"/>
    <property type="evidence" value="ECO:0007669"/>
    <property type="project" value="TreeGrafter"/>
</dbReference>
<dbReference type="PANTHER" id="PTHR12747">
    <property type="entry name" value="ELONGATOR COMPLEX PROTEIN 1"/>
    <property type="match status" value="1"/>
</dbReference>
<dbReference type="InterPro" id="IPR056167">
    <property type="entry name" value="A-sol_ELP1"/>
</dbReference>
<dbReference type="InterPro" id="IPR036322">
    <property type="entry name" value="WD40_repeat_dom_sf"/>
</dbReference>
<dbReference type="InterPro" id="IPR056165">
    <property type="entry name" value="Beta-prop_ELP1_2nd"/>
</dbReference>
<dbReference type="UniPathway" id="UPA00988"/>
<dbReference type="GO" id="GO:0005829">
    <property type="term" value="C:cytosol"/>
    <property type="evidence" value="ECO:0007669"/>
    <property type="project" value="TreeGrafter"/>
</dbReference>
<evidence type="ECO:0000256" key="6">
    <source>
        <dbReference type="SAM" id="MobiDB-lite"/>
    </source>
</evidence>
<feature type="compositionally biased region" description="Polar residues" evidence="6">
    <location>
        <begin position="1084"/>
        <end position="1096"/>
    </location>
</feature>
<dbReference type="SUPFAM" id="SSF50978">
    <property type="entry name" value="WD40 repeat-like"/>
    <property type="match status" value="1"/>
</dbReference>
<dbReference type="AlphaFoldDB" id="A0A7J7IJS2"/>
<dbReference type="InterPro" id="IPR056164">
    <property type="entry name" value="Beta-prop_ELP1_1st"/>
</dbReference>
<dbReference type="Proteomes" id="UP000530660">
    <property type="component" value="Unassembled WGS sequence"/>
</dbReference>
<proteinExistence type="inferred from homology"/>
<feature type="domain" description="ELP1 three-helical bundle" evidence="10">
    <location>
        <begin position="983"/>
        <end position="1174"/>
    </location>
</feature>
<dbReference type="Pfam" id="PF04762">
    <property type="entry name" value="Beta-prop_ELP1_1st"/>
    <property type="match status" value="1"/>
</dbReference>
<dbReference type="GO" id="GO:0033588">
    <property type="term" value="C:elongator holoenzyme complex"/>
    <property type="evidence" value="ECO:0007669"/>
    <property type="project" value="InterPro"/>
</dbReference>
<feature type="domain" description="ELP1 N-terminal second beta-propeller" evidence="8">
    <location>
        <begin position="385"/>
        <end position="414"/>
    </location>
</feature>
<evidence type="ECO:0000313" key="12">
    <source>
        <dbReference type="Proteomes" id="UP000530660"/>
    </source>
</evidence>
<dbReference type="PANTHER" id="PTHR12747:SF0">
    <property type="entry name" value="ELONGATOR COMPLEX PROTEIN 1"/>
    <property type="match status" value="1"/>
</dbReference>
<comment type="caution">
    <text evidence="11">The sequence shown here is derived from an EMBL/GenBank/DDBJ whole genome shotgun (WGS) entry which is preliminary data.</text>
</comment>
<evidence type="ECO:0000259" key="9">
    <source>
        <dbReference type="Pfam" id="PF23925"/>
    </source>
</evidence>
<dbReference type="OrthoDB" id="4075at2759"/>
<dbReference type="InterPro" id="IPR006849">
    <property type="entry name" value="Elp1"/>
</dbReference>
<dbReference type="InterPro" id="IPR056169">
    <property type="entry name" value="HB_ELP1"/>
</dbReference>
<keyword evidence="4" id="KW-0963">Cytoplasm</keyword>
<feature type="compositionally biased region" description="Basic residues" evidence="6">
    <location>
        <begin position="1100"/>
        <end position="1115"/>
    </location>
</feature>
<comment type="similarity">
    <text evidence="3">Belongs to the ELP1/IKA1 family.</text>
</comment>
<feature type="domain" description="ELP1 alpha-solenoid" evidence="9">
    <location>
        <begin position="682"/>
        <end position="789"/>
    </location>
</feature>
<organism evidence="11 12">
    <name type="scientific">Cyanidiococcus yangmingshanensis</name>
    <dbReference type="NCBI Taxonomy" id="2690220"/>
    <lineage>
        <taxon>Eukaryota</taxon>
        <taxon>Rhodophyta</taxon>
        <taxon>Bangiophyceae</taxon>
        <taxon>Cyanidiales</taxon>
        <taxon>Cyanidiaceae</taxon>
        <taxon>Cyanidiococcus</taxon>
    </lineage>
</organism>
<dbReference type="Pfam" id="PF23925">
    <property type="entry name" value="A-sol_ELP1"/>
    <property type="match status" value="1"/>
</dbReference>
<evidence type="ECO:0000256" key="1">
    <source>
        <dbReference type="ARBA" id="ARBA00004496"/>
    </source>
</evidence>
<evidence type="ECO:0000256" key="3">
    <source>
        <dbReference type="ARBA" id="ARBA00006086"/>
    </source>
</evidence>
<gene>
    <name evidence="11" type="ORF">F1559_002318</name>
</gene>
<keyword evidence="12" id="KW-1185">Reference proteome</keyword>
<feature type="domain" description="ELP1 first N-terminal beta-propeller" evidence="7">
    <location>
        <begin position="169"/>
        <end position="339"/>
    </location>
</feature>
<sequence>MQNLSLEEVQTRSWTSQEPGDRLAGLSGFSWRLWQTPTTKRVVAVGVVPRQHRWVLCDYFIEKDDVNDREHGLPTDILEEQIQGFFWCQSLAQTIVAFRSGHLVAEQETVGLVPEGLAAVEASSSQDYVVLVTEQGDLILLDGELEVVGRSNLRATLFGSAGRSAADTPGAVQVAWRPDGAYFAVSYPSEDGLFRTDIYGAPSLQWVATAEPQPLVSPPVAVCSTTTQLGNVLTWQRRRGGVLAVATLDGSILFFEKNGFRHARMDMEQQLERGRLIWGLTWNAEDTLLAVGFTDISSDSPDAQHQVWVDIYAFRNYHWYLKYRIDAASRSVRASQTMWIQFDSADPLLLFWGRQAGDRNEPSLIMYRFQWTISVNAILDDTIAVIDGNQVLLTPLGRSLIPPPMSAFHATIPSRSKGEIIHHLIWEGKTLLTVSNTHQRYRFDGYGKVVATPAVEQAAHITADANTTTTVSAATPKLDDWLVSPVRSVSLPEGTLSLQVRTRVLQWRANGAQTDPERCVLATDCISFVVVPGELLAFWTTVSGSVLYSDLRIVSSAAELRRRCVESERIVDRGAVLLAALSDGLRLVLETPRGNLETITPRILVERKILRVIAAANEQGREPDLVALLRLARRHCIEPRDVVVSMGLDRFLHETTSFLGQFLARWRETGVAEALQQLLVSLNERDDLSDRLVPALVNEMERLDPERFLYAILTAHVTRRPQANLDAALQQLSERFSVDALRYVSTVARKSMDELYRAALGRYDLDLAEKIARAGRMDRAEYQAFLESLRQMEPVAMRRYEIDLFLSRPRAALQNLFLARRELGPQVDERIRRLVEHFHLAQEAYLELVKLDHEPLHTGLRHEIALLYAGELDRTGAHLEAAQLYALHGAYGQASAAYLASGRSAFSIAAHLQRAQATLQPEPHENFLRRLVDALCNQRRWEDAAQILAGPVLAKPEEALQLLFDAHHFRAALRLIASQNRVDWLHGQFRSALVLAVEERASEMRSNAAKFRERAARLHLVREHRRQLQLHTAAIDGNPDQFPDTDGDSELEALASDIASMSTFTFGTHSESSSDSSRTGISTDAPSITNGNQASGGPSRRAKTKTAKKKKKKKIKPGDPHEELYLVEYLRRLQPSAVLKDAVHEIMECLFLLGEYRHAKVLQQAGDELQRLVQDWTRTLDIPAPTTPNRDSSDAEHSTTWFASIAL</sequence>
<evidence type="ECO:0000256" key="4">
    <source>
        <dbReference type="ARBA" id="ARBA00022490"/>
    </source>
</evidence>
<name>A0A7J7IJS2_9RHOD</name>
<dbReference type="Pfam" id="PF23797">
    <property type="entry name" value="Beta-prop_ELP1_2nd"/>
    <property type="match status" value="1"/>
</dbReference>
<evidence type="ECO:0000259" key="7">
    <source>
        <dbReference type="Pfam" id="PF04762"/>
    </source>
</evidence>
<feature type="compositionally biased region" description="Low complexity" evidence="6">
    <location>
        <begin position="1068"/>
        <end position="1083"/>
    </location>
</feature>
<evidence type="ECO:0000259" key="10">
    <source>
        <dbReference type="Pfam" id="PF23936"/>
    </source>
</evidence>
<evidence type="ECO:0008006" key="13">
    <source>
        <dbReference type="Google" id="ProtNLM"/>
    </source>
</evidence>
<comment type="subcellular location">
    <subcellularLocation>
        <location evidence="1">Cytoplasm</location>
    </subcellularLocation>
</comment>
<dbReference type="GO" id="GO:0002926">
    <property type="term" value="P:tRNA wobble base 5-methoxycarbonylmethyl-2-thiouridinylation"/>
    <property type="evidence" value="ECO:0007669"/>
    <property type="project" value="TreeGrafter"/>
</dbReference>
<dbReference type="EMBL" id="VWRR01000008">
    <property type="protein sequence ID" value="KAF6003000.1"/>
    <property type="molecule type" value="Genomic_DNA"/>
</dbReference>
<evidence type="ECO:0000313" key="11">
    <source>
        <dbReference type="EMBL" id="KAF6003000.1"/>
    </source>
</evidence>
<evidence type="ECO:0000259" key="8">
    <source>
        <dbReference type="Pfam" id="PF23797"/>
    </source>
</evidence>
<feature type="region of interest" description="Disordered" evidence="6">
    <location>
        <begin position="1"/>
        <end position="20"/>
    </location>
</feature>
<feature type="region of interest" description="Disordered" evidence="6">
    <location>
        <begin position="1066"/>
        <end position="1118"/>
    </location>
</feature>
<evidence type="ECO:0000256" key="2">
    <source>
        <dbReference type="ARBA" id="ARBA00005043"/>
    </source>
</evidence>
<evidence type="ECO:0000256" key="5">
    <source>
        <dbReference type="ARBA" id="ARBA00022694"/>
    </source>
</evidence>